<dbReference type="SUPFAM" id="SSF55856">
    <property type="entry name" value="Cytochrome b5-like heme/steroid binding domain"/>
    <property type="match status" value="1"/>
</dbReference>
<keyword evidence="3" id="KW-0812">Transmembrane</keyword>
<protein>
    <recommendedName>
        <fullName evidence="4">Cytochrome b5 heme-binding domain-containing protein</fullName>
    </recommendedName>
</protein>
<dbReference type="Gene3D" id="3.10.120.10">
    <property type="entry name" value="Cytochrome b5-like heme/steroid binding domain"/>
    <property type="match status" value="1"/>
</dbReference>
<evidence type="ECO:0000313" key="6">
    <source>
        <dbReference type="Proteomes" id="UP001498476"/>
    </source>
</evidence>
<organism evidence="5 6">
    <name type="scientific">Neonectria punicea</name>
    <dbReference type="NCBI Taxonomy" id="979145"/>
    <lineage>
        <taxon>Eukaryota</taxon>
        <taxon>Fungi</taxon>
        <taxon>Dikarya</taxon>
        <taxon>Ascomycota</taxon>
        <taxon>Pezizomycotina</taxon>
        <taxon>Sordariomycetes</taxon>
        <taxon>Hypocreomycetidae</taxon>
        <taxon>Hypocreales</taxon>
        <taxon>Nectriaceae</taxon>
        <taxon>Neonectria</taxon>
    </lineage>
</organism>
<comment type="caution">
    <text evidence="5">The sequence shown here is derived from an EMBL/GenBank/DDBJ whole genome shotgun (WGS) entry which is preliminary data.</text>
</comment>
<dbReference type="InterPro" id="IPR036400">
    <property type="entry name" value="Cyt_B5-like_heme/steroid_sf"/>
</dbReference>
<evidence type="ECO:0000256" key="1">
    <source>
        <dbReference type="ARBA" id="ARBA00038357"/>
    </source>
</evidence>
<reference evidence="5 6" key="1">
    <citation type="journal article" date="2025" name="Microbiol. Resour. Announc.">
        <title>Draft genome sequences for Neonectria magnoliae and Neonectria punicea, canker pathogens of Liriodendron tulipifera and Acer saccharum in West Virginia.</title>
        <authorList>
            <person name="Petronek H.M."/>
            <person name="Kasson M.T."/>
            <person name="Metheny A.M."/>
            <person name="Stauder C.M."/>
            <person name="Lovett B."/>
            <person name="Lynch S.C."/>
            <person name="Garnas J.R."/>
            <person name="Kasson L.R."/>
            <person name="Stajich J.E."/>
        </authorList>
    </citation>
    <scope>NUCLEOTIDE SEQUENCE [LARGE SCALE GENOMIC DNA]</scope>
    <source>
        <strain evidence="5 6">NRRL 64653</strain>
    </source>
</reference>
<gene>
    <name evidence="5" type="ORF">QQX98_001855</name>
</gene>
<dbReference type="Pfam" id="PF00173">
    <property type="entry name" value="Cyt-b5"/>
    <property type="match status" value="1"/>
</dbReference>
<keyword evidence="3" id="KW-1133">Transmembrane helix</keyword>
<comment type="similarity">
    <text evidence="1">Belongs to the cytochrome b5 family. MAPR subfamily.</text>
</comment>
<accession>A0ABR1HLU6</accession>
<dbReference type="InterPro" id="IPR001199">
    <property type="entry name" value="Cyt_B5-like_heme/steroid-bd"/>
</dbReference>
<feature type="transmembrane region" description="Helical" evidence="3">
    <location>
        <begin position="51"/>
        <end position="70"/>
    </location>
</feature>
<keyword evidence="6" id="KW-1185">Reference proteome</keyword>
<feature type="region of interest" description="Disordered" evidence="2">
    <location>
        <begin position="1"/>
        <end position="35"/>
    </location>
</feature>
<dbReference type="PANTHER" id="PTHR10281:SF76">
    <property type="entry name" value="CALCUTTA CUP-RELATED"/>
    <property type="match status" value="1"/>
</dbReference>
<evidence type="ECO:0000259" key="4">
    <source>
        <dbReference type="SMART" id="SM01117"/>
    </source>
</evidence>
<dbReference type="Proteomes" id="UP001498476">
    <property type="component" value="Unassembled WGS sequence"/>
</dbReference>
<dbReference type="PANTHER" id="PTHR10281">
    <property type="entry name" value="MEMBRANE-ASSOCIATED PROGESTERONE RECEPTOR COMPONENT-RELATED"/>
    <property type="match status" value="1"/>
</dbReference>
<proteinExistence type="inferred from homology"/>
<dbReference type="SMART" id="SM01117">
    <property type="entry name" value="Cyt-b5"/>
    <property type="match status" value="1"/>
</dbReference>
<keyword evidence="3" id="KW-0472">Membrane</keyword>
<dbReference type="InterPro" id="IPR050577">
    <property type="entry name" value="MAPR/NEUFC/NENF-like"/>
</dbReference>
<name>A0ABR1HLU6_9HYPO</name>
<evidence type="ECO:0000256" key="2">
    <source>
        <dbReference type="SAM" id="MobiDB-lite"/>
    </source>
</evidence>
<dbReference type="EMBL" id="JAZAVJ010000018">
    <property type="protein sequence ID" value="KAK7422112.1"/>
    <property type="molecule type" value="Genomic_DNA"/>
</dbReference>
<sequence>MADDSTVRQRKPAPAEEPEDLQEETPVQKPKKRRANIDDDDLDVYTPWVDILRVLTFLLMASCGLSYVISGGESWFWGMKHKPNYMTADYWKDIIKGPDPPIYLTLDELAGYDGTDPEKPVYMSINGTIFDVSNGRHIYGPGGSYHAFAGCDAARGFVTGCFVDDRNADLRGTELMFMPLDDPETDAHWTEKELEAKRAQELEAAKQRVHGALLHWVKFYSNSKKYKKIGYVVREEGWLDKEPLKELCAAAQKGRKKRVVPEV</sequence>
<evidence type="ECO:0000256" key="3">
    <source>
        <dbReference type="SAM" id="Phobius"/>
    </source>
</evidence>
<evidence type="ECO:0000313" key="5">
    <source>
        <dbReference type="EMBL" id="KAK7422112.1"/>
    </source>
</evidence>
<feature type="domain" description="Cytochrome b5 heme-binding" evidence="4">
    <location>
        <begin position="104"/>
        <end position="186"/>
    </location>
</feature>